<keyword evidence="7 8" id="KW-0472">Membrane</keyword>
<evidence type="ECO:0000256" key="6">
    <source>
        <dbReference type="ARBA" id="ARBA00022989"/>
    </source>
</evidence>
<evidence type="ECO:0000313" key="10">
    <source>
        <dbReference type="EMBL" id="PKZ29860.1"/>
    </source>
</evidence>
<dbReference type="Proteomes" id="UP000234639">
    <property type="component" value="Unassembled WGS sequence"/>
</dbReference>
<dbReference type="Pfam" id="PF00528">
    <property type="entry name" value="BPD_transp_1"/>
    <property type="match status" value="1"/>
</dbReference>
<feature type="transmembrane region" description="Helical" evidence="8">
    <location>
        <begin position="79"/>
        <end position="102"/>
    </location>
</feature>
<dbReference type="EMBL" id="PKHU01000002">
    <property type="protein sequence ID" value="PKZ29860.1"/>
    <property type="molecule type" value="Genomic_DNA"/>
</dbReference>
<dbReference type="GO" id="GO:0048473">
    <property type="term" value="P:D-methionine transmembrane transport"/>
    <property type="evidence" value="ECO:0007669"/>
    <property type="project" value="TreeGrafter"/>
</dbReference>
<dbReference type="PANTHER" id="PTHR30450">
    <property type="entry name" value="ABC TRANSPORTER PERMEASE"/>
    <property type="match status" value="1"/>
</dbReference>
<dbReference type="AlphaFoldDB" id="A0A2I1NBY1"/>
<sequence>MWISILLNASWQTIYMSITATVFASIFGLILAIILVITRKNGLMENRYVYTVLDFIVNVVRSFPFIILIIVLFPFVKLIIGTSIGTNAAIVPLTIGTAPFIARLIENALIEVDNGVIEAAKSYGASKMQIVFKVMLVEAVPSLVNVLTLTLIVVIGFSAMAGTLGGGGLGDVALRYGFQRFNDDIMLYTVLILIVMVQIFQMVGNYIYKKTKK</sequence>
<keyword evidence="4" id="KW-1003">Cell membrane</keyword>
<accession>A0A2I1NBY1</accession>
<dbReference type="InterPro" id="IPR051322">
    <property type="entry name" value="AA_ABC_Transporter_Permease"/>
</dbReference>
<feature type="transmembrane region" description="Helical" evidence="8">
    <location>
        <begin position="143"/>
        <end position="165"/>
    </location>
</feature>
<feature type="domain" description="ABC transmembrane type-1" evidence="9">
    <location>
        <begin position="10"/>
        <end position="204"/>
    </location>
</feature>
<gene>
    <name evidence="10" type="ORF">CYJ41_02775</name>
</gene>
<reference evidence="10 11" key="1">
    <citation type="submission" date="2017-12" db="EMBL/GenBank/DDBJ databases">
        <title>Phylogenetic diversity of female urinary microbiome.</title>
        <authorList>
            <person name="Thomas-White K."/>
            <person name="Wolfe A.J."/>
        </authorList>
    </citation>
    <scope>NUCLEOTIDE SEQUENCE [LARGE SCALE GENOMIC DNA]</scope>
    <source>
        <strain evidence="10 11">UMB0112</strain>
    </source>
</reference>
<evidence type="ECO:0000256" key="1">
    <source>
        <dbReference type="ARBA" id="ARBA00004651"/>
    </source>
</evidence>
<keyword evidence="3 8" id="KW-0813">Transport</keyword>
<evidence type="ECO:0000256" key="5">
    <source>
        <dbReference type="ARBA" id="ARBA00022692"/>
    </source>
</evidence>
<dbReference type="NCBIfam" id="NF008049">
    <property type="entry name" value="PRK10782.1"/>
    <property type="match status" value="1"/>
</dbReference>
<evidence type="ECO:0000256" key="3">
    <source>
        <dbReference type="ARBA" id="ARBA00022448"/>
    </source>
</evidence>
<keyword evidence="6 8" id="KW-1133">Transmembrane helix</keyword>
<dbReference type="GO" id="GO:0005886">
    <property type="term" value="C:plasma membrane"/>
    <property type="evidence" value="ECO:0007669"/>
    <property type="project" value="UniProtKB-SubCell"/>
</dbReference>
<feature type="transmembrane region" description="Helical" evidence="8">
    <location>
        <begin position="49"/>
        <end position="73"/>
    </location>
</feature>
<proteinExistence type="inferred from homology"/>
<evidence type="ECO:0000259" key="9">
    <source>
        <dbReference type="PROSITE" id="PS50928"/>
    </source>
</evidence>
<dbReference type="SUPFAM" id="SSF161098">
    <property type="entry name" value="MetI-like"/>
    <property type="match status" value="1"/>
</dbReference>
<dbReference type="Gene3D" id="1.10.3720.10">
    <property type="entry name" value="MetI-like"/>
    <property type="match status" value="1"/>
</dbReference>
<feature type="transmembrane region" description="Helical" evidence="8">
    <location>
        <begin position="14"/>
        <end position="37"/>
    </location>
</feature>
<evidence type="ECO:0000256" key="8">
    <source>
        <dbReference type="RuleBase" id="RU363032"/>
    </source>
</evidence>
<protein>
    <submittedName>
        <fullName evidence="10">Methionine ABC transporter permease</fullName>
    </submittedName>
</protein>
<keyword evidence="5 8" id="KW-0812">Transmembrane</keyword>
<feature type="transmembrane region" description="Helical" evidence="8">
    <location>
        <begin position="185"/>
        <end position="208"/>
    </location>
</feature>
<organism evidence="10 11">
    <name type="scientific">Campylobacter ureolyticus</name>
    <dbReference type="NCBI Taxonomy" id="827"/>
    <lineage>
        <taxon>Bacteria</taxon>
        <taxon>Pseudomonadati</taxon>
        <taxon>Campylobacterota</taxon>
        <taxon>Epsilonproteobacteria</taxon>
        <taxon>Campylobacterales</taxon>
        <taxon>Campylobacteraceae</taxon>
        <taxon>Campylobacter</taxon>
    </lineage>
</organism>
<dbReference type="PANTHER" id="PTHR30450:SF1">
    <property type="entry name" value="D-METHIONINE TRANSPORT SYSTEM PERMEASE PROTEIN METI-RELATED"/>
    <property type="match status" value="1"/>
</dbReference>
<dbReference type="FunFam" id="1.10.3720.10:FF:000002">
    <property type="entry name" value="D-methionine ABC transporter permease MetI"/>
    <property type="match status" value="1"/>
</dbReference>
<comment type="similarity">
    <text evidence="2">Belongs to the binding-protein-dependent transport system permease family. CysTW subfamily.</text>
</comment>
<evidence type="ECO:0000256" key="4">
    <source>
        <dbReference type="ARBA" id="ARBA00022475"/>
    </source>
</evidence>
<comment type="caution">
    <text evidence="10">The sequence shown here is derived from an EMBL/GenBank/DDBJ whole genome shotgun (WGS) entry which is preliminary data.</text>
</comment>
<dbReference type="InterPro" id="IPR035906">
    <property type="entry name" value="MetI-like_sf"/>
</dbReference>
<evidence type="ECO:0000256" key="2">
    <source>
        <dbReference type="ARBA" id="ARBA00007069"/>
    </source>
</evidence>
<evidence type="ECO:0000256" key="7">
    <source>
        <dbReference type="ARBA" id="ARBA00023136"/>
    </source>
</evidence>
<dbReference type="PROSITE" id="PS50928">
    <property type="entry name" value="ABC_TM1"/>
    <property type="match status" value="1"/>
</dbReference>
<dbReference type="CDD" id="cd06261">
    <property type="entry name" value="TM_PBP2"/>
    <property type="match status" value="1"/>
</dbReference>
<name>A0A2I1NBY1_9BACT</name>
<dbReference type="InterPro" id="IPR000515">
    <property type="entry name" value="MetI-like"/>
</dbReference>
<comment type="subcellular location">
    <subcellularLocation>
        <location evidence="1 8">Cell membrane</location>
        <topology evidence="1 8">Multi-pass membrane protein</topology>
    </subcellularLocation>
</comment>
<evidence type="ECO:0000313" key="11">
    <source>
        <dbReference type="Proteomes" id="UP000234639"/>
    </source>
</evidence>